<protein>
    <recommendedName>
        <fullName evidence="9">Homeobox domain-containing protein</fullName>
    </recommendedName>
</protein>
<gene>
    <name evidence="10" type="ORF">PYX00_004371</name>
</gene>
<dbReference type="InterPro" id="IPR001356">
    <property type="entry name" value="HD"/>
</dbReference>
<keyword evidence="2" id="KW-0217">Developmental protein</keyword>
<evidence type="ECO:0000256" key="3">
    <source>
        <dbReference type="ARBA" id="ARBA00023125"/>
    </source>
</evidence>
<evidence type="ECO:0000256" key="1">
    <source>
        <dbReference type="ARBA" id="ARBA00004123"/>
    </source>
</evidence>
<dbReference type="GO" id="GO:0000978">
    <property type="term" value="F:RNA polymerase II cis-regulatory region sequence-specific DNA binding"/>
    <property type="evidence" value="ECO:0007669"/>
    <property type="project" value="TreeGrafter"/>
</dbReference>
<dbReference type="Pfam" id="PF00046">
    <property type="entry name" value="Homeodomain"/>
    <property type="match status" value="1"/>
</dbReference>
<evidence type="ECO:0000256" key="8">
    <source>
        <dbReference type="SAM" id="MobiDB-lite"/>
    </source>
</evidence>
<feature type="region of interest" description="Disordered" evidence="8">
    <location>
        <begin position="1"/>
        <end position="63"/>
    </location>
</feature>
<evidence type="ECO:0000256" key="5">
    <source>
        <dbReference type="ARBA" id="ARBA00023242"/>
    </source>
</evidence>
<dbReference type="EMBL" id="JARGDH010000002">
    <property type="protein sequence ID" value="KAL0276910.1"/>
    <property type="molecule type" value="Genomic_DNA"/>
</dbReference>
<keyword evidence="3 6" id="KW-0238">DNA-binding</keyword>
<keyword evidence="5 6" id="KW-0539">Nucleus</keyword>
<feature type="compositionally biased region" description="Polar residues" evidence="8">
    <location>
        <begin position="1"/>
        <end position="14"/>
    </location>
</feature>
<reference evidence="10" key="1">
    <citation type="journal article" date="2024" name="Gigascience">
        <title>Chromosome-level genome of the poultry shaft louse Menopon gallinae provides insight into the host-switching and adaptive evolution of parasitic lice.</title>
        <authorList>
            <person name="Xu Y."/>
            <person name="Ma L."/>
            <person name="Liu S."/>
            <person name="Liang Y."/>
            <person name="Liu Q."/>
            <person name="He Z."/>
            <person name="Tian L."/>
            <person name="Duan Y."/>
            <person name="Cai W."/>
            <person name="Li H."/>
            <person name="Song F."/>
        </authorList>
    </citation>
    <scope>NUCLEOTIDE SEQUENCE</scope>
    <source>
        <strain evidence="10">Cailab_2023a</strain>
    </source>
</reference>
<dbReference type="SUPFAM" id="SSF46689">
    <property type="entry name" value="Homeodomain-like"/>
    <property type="match status" value="1"/>
</dbReference>
<dbReference type="PROSITE" id="PS00027">
    <property type="entry name" value="HOMEOBOX_1"/>
    <property type="match status" value="1"/>
</dbReference>
<dbReference type="GO" id="GO:0005634">
    <property type="term" value="C:nucleus"/>
    <property type="evidence" value="ECO:0007669"/>
    <property type="project" value="UniProtKB-SubCell"/>
</dbReference>
<organism evidence="10">
    <name type="scientific">Menopon gallinae</name>
    <name type="common">poultry shaft louse</name>
    <dbReference type="NCBI Taxonomy" id="328185"/>
    <lineage>
        <taxon>Eukaryota</taxon>
        <taxon>Metazoa</taxon>
        <taxon>Ecdysozoa</taxon>
        <taxon>Arthropoda</taxon>
        <taxon>Hexapoda</taxon>
        <taxon>Insecta</taxon>
        <taxon>Pterygota</taxon>
        <taxon>Neoptera</taxon>
        <taxon>Paraneoptera</taxon>
        <taxon>Psocodea</taxon>
        <taxon>Troctomorpha</taxon>
        <taxon>Phthiraptera</taxon>
        <taxon>Amblycera</taxon>
        <taxon>Menoponidae</taxon>
        <taxon>Menopon</taxon>
    </lineage>
</organism>
<dbReference type="PANTHER" id="PTHR24340:SF41">
    <property type="entry name" value="MUSCLE-SPECIFIC HOMEOBOX PROTEIN TINMAN-RELATED"/>
    <property type="match status" value="1"/>
</dbReference>
<evidence type="ECO:0000256" key="4">
    <source>
        <dbReference type="ARBA" id="ARBA00023155"/>
    </source>
</evidence>
<evidence type="ECO:0000256" key="2">
    <source>
        <dbReference type="ARBA" id="ARBA00022473"/>
    </source>
</evidence>
<dbReference type="PANTHER" id="PTHR24340">
    <property type="entry name" value="HOMEOBOX PROTEIN NKX"/>
    <property type="match status" value="1"/>
</dbReference>
<evidence type="ECO:0000256" key="6">
    <source>
        <dbReference type="PROSITE-ProRule" id="PRU00108"/>
    </source>
</evidence>
<comment type="caution">
    <text evidence="10">The sequence shown here is derived from an EMBL/GenBank/DDBJ whole genome shotgun (WGS) entry which is preliminary data.</text>
</comment>
<dbReference type="PRINTS" id="PR00024">
    <property type="entry name" value="HOMEOBOX"/>
</dbReference>
<dbReference type="PROSITE" id="PS50071">
    <property type="entry name" value="HOMEOBOX_2"/>
    <property type="match status" value="1"/>
</dbReference>
<comment type="subcellular location">
    <subcellularLocation>
        <location evidence="1 6 7">Nucleus</location>
    </subcellularLocation>
</comment>
<accession>A0AAW2I609</accession>
<feature type="domain" description="Homeobox" evidence="9">
    <location>
        <begin position="60"/>
        <end position="120"/>
    </location>
</feature>
<feature type="DNA-binding region" description="Homeobox" evidence="6">
    <location>
        <begin position="62"/>
        <end position="121"/>
    </location>
</feature>
<evidence type="ECO:0000259" key="9">
    <source>
        <dbReference type="PROSITE" id="PS50071"/>
    </source>
</evidence>
<dbReference type="Gene3D" id="1.10.10.60">
    <property type="entry name" value="Homeodomain-like"/>
    <property type="match status" value="1"/>
</dbReference>
<dbReference type="GO" id="GO:0030154">
    <property type="term" value="P:cell differentiation"/>
    <property type="evidence" value="ECO:0007669"/>
    <property type="project" value="TreeGrafter"/>
</dbReference>
<evidence type="ECO:0000313" key="10">
    <source>
        <dbReference type="EMBL" id="KAL0276910.1"/>
    </source>
</evidence>
<name>A0AAW2I609_9NEOP</name>
<keyword evidence="4 6" id="KW-0371">Homeobox</keyword>
<dbReference type="GO" id="GO:0000981">
    <property type="term" value="F:DNA-binding transcription factor activity, RNA polymerase II-specific"/>
    <property type="evidence" value="ECO:0007669"/>
    <property type="project" value="InterPro"/>
</dbReference>
<proteinExistence type="predicted"/>
<dbReference type="AlphaFoldDB" id="A0AAW2I609"/>
<dbReference type="SMART" id="SM00389">
    <property type="entry name" value="HOX"/>
    <property type="match status" value="1"/>
</dbReference>
<evidence type="ECO:0000256" key="7">
    <source>
        <dbReference type="RuleBase" id="RU000682"/>
    </source>
</evidence>
<dbReference type="InterPro" id="IPR050394">
    <property type="entry name" value="Homeobox_NK-like"/>
</dbReference>
<feature type="compositionally biased region" description="Basic and acidic residues" evidence="8">
    <location>
        <begin position="49"/>
        <end position="59"/>
    </location>
</feature>
<dbReference type="InterPro" id="IPR017970">
    <property type="entry name" value="Homeobox_CS"/>
</dbReference>
<dbReference type="InterPro" id="IPR009057">
    <property type="entry name" value="Homeodomain-like_sf"/>
</dbReference>
<sequence length="191" mass="21906">MGKLTSNHVRSLSQLCPPYAESPEKKTEGNGTDNSPLKYAHSRNTVTETKTETKKSGKEKVKRKPRILFSQAQVYELERRFKEQRYLSAPEREHMAQQLKLSSTQVKIWFQNRRYKNKRQFSTGDSNSVGNFSKQPRRVSVSLLVHNGKPCFQGNAGNSQGMQQFSHNYGKEMDVPGRVPNVTVYNNLKHC</sequence>
<dbReference type="InterPro" id="IPR020479">
    <property type="entry name" value="HD_metazoa"/>
</dbReference>
<dbReference type="CDD" id="cd00086">
    <property type="entry name" value="homeodomain"/>
    <property type="match status" value="1"/>
</dbReference>